<dbReference type="GeneID" id="29518183"/>
<name>A0A9Q8YAV8_ENSAD</name>
<dbReference type="Proteomes" id="UP001055460">
    <property type="component" value="Chromosome"/>
</dbReference>
<gene>
    <name evidence="1" type="ORF">NE863_09610</name>
    <name evidence="2" type="ORF">P4B07_09455</name>
</gene>
<evidence type="ECO:0000313" key="2">
    <source>
        <dbReference type="EMBL" id="WFP92564.1"/>
    </source>
</evidence>
<sequence>MSVAEIELLRCVFEATCAEHQIPREGSCAEHLARFLMFEFNLSTSTESSLLAAVDEVYLRRAPPHEES</sequence>
<dbReference type="EMBL" id="CP098807">
    <property type="protein sequence ID" value="USJ25201.1"/>
    <property type="molecule type" value="Genomic_DNA"/>
</dbReference>
<keyword evidence="4" id="KW-1185">Reference proteome</keyword>
<dbReference type="RefSeq" id="WP_034793461.1">
    <property type="nucleotide sequence ID" value="NZ_CAXURO020000001.1"/>
</dbReference>
<dbReference type="KEGG" id="eah:FA04_09295"/>
<protein>
    <submittedName>
        <fullName evidence="1">Uncharacterized protein</fullName>
    </submittedName>
</protein>
<dbReference type="EMBL" id="CP121308">
    <property type="protein sequence ID" value="WFP92564.1"/>
    <property type="molecule type" value="Genomic_DNA"/>
</dbReference>
<evidence type="ECO:0000313" key="3">
    <source>
        <dbReference type="Proteomes" id="UP001055460"/>
    </source>
</evidence>
<accession>A0A9Q8YAV8</accession>
<reference evidence="2 4" key="2">
    <citation type="submission" date="2023-03" db="EMBL/GenBank/DDBJ databases">
        <title>Comparative genome and transcriptome analysis combination mining strategies for increasing vitamin B12 production of Ensifer adhaerens strain.</title>
        <authorList>
            <person name="Yongheng L."/>
        </authorList>
    </citation>
    <scope>NUCLEOTIDE SEQUENCE [LARGE SCALE GENOMIC DNA]</scope>
    <source>
        <strain evidence="2 4">Casida A-T305</strain>
    </source>
</reference>
<reference evidence="1" key="1">
    <citation type="submission" date="2022-06" db="EMBL/GenBank/DDBJ databases">
        <title>Physiological and biochemical characterization and genomic elucidation of a strain of the genus Ensifer adhaerens M8 that combines arsenic oxidation and chromium reduction.</title>
        <authorList>
            <person name="Li X."/>
            <person name="Yu c."/>
        </authorList>
    </citation>
    <scope>NUCLEOTIDE SEQUENCE</scope>
    <source>
        <strain evidence="1">M8</strain>
    </source>
</reference>
<evidence type="ECO:0000313" key="1">
    <source>
        <dbReference type="EMBL" id="USJ25201.1"/>
    </source>
</evidence>
<dbReference type="OrthoDB" id="8301347at2"/>
<evidence type="ECO:0000313" key="4">
    <source>
        <dbReference type="Proteomes" id="UP001214094"/>
    </source>
</evidence>
<organism evidence="1 3">
    <name type="scientific">Ensifer adhaerens</name>
    <name type="common">Sinorhizobium morelense</name>
    <dbReference type="NCBI Taxonomy" id="106592"/>
    <lineage>
        <taxon>Bacteria</taxon>
        <taxon>Pseudomonadati</taxon>
        <taxon>Pseudomonadota</taxon>
        <taxon>Alphaproteobacteria</taxon>
        <taxon>Hyphomicrobiales</taxon>
        <taxon>Rhizobiaceae</taxon>
        <taxon>Sinorhizobium/Ensifer group</taxon>
        <taxon>Ensifer</taxon>
    </lineage>
</organism>
<dbReference type="AlphaFoldDB" id="A0A9Q8YAV8"/>
<dbReference type="Proteomes" id="UP001214094">
    <property type="component" value="Chromosome"/>
</dbReference>
<proteinExistence type="predicted"/>